<dbReference type="InterPro" id="IPR036291">
    <property type="entry name" value="NAD(P)-bd_dom_sf"/>
</dbReference>
<keyword evidence="2" id="KW-0560">Oxidoreductase</keyword>
<dbReference type="PANTHER" id="PTHR11606">
    <property type="entry name" value="GLUTAMATE DEHYDROGENASE"/>
    <property type="match status" value="1"/>
</dbReference>
<dbReference type="InterPro" id="IPR028971">
    <property type="entry name" value="NAD-GDH_cat"/>
</dbReference>
<feature type="domain" description="Glutamate/phenylalanine/leucine/valine/L-tryptophan dehydrogenase C-terminal" evidence="3">
    <location>
        <begin position="642"/>
        <end position="918"/>
    </location>
</feature>
<evidence type="ECO:0000256" key="2">
    <source>
        <dbReference type="ARBA" id="ARBA00023002"/>
    </source>
</evidence>
<comment type="similarity">
    <text evidence="1">Belongs to the Glu/Leu/Phe/Val dehydrogenases family.</text>
</comment>
<gene>
    <name evidence="4" type="primary">gdhB</name>
    <name evidence="4" type="ORF">DB44_EZ00050</name>
</gene>
<accession>A0A0C1H7Y9</accession>
<dbReference type="SUPFAM" id="SSF51735">
    <property type="entry name" value="NAD(P)-binding Rossmann-fold domains"/>
    <property type="match status" value="1"/>
</dbReference>
<dbReference type="InterPro" id="IPR046346">
    <property type="entry name" value="Aminoacid_DH-like_N_sf"/>
</dbReference>
<protein>
    <submittedName>
        <fullName evidence="4">Putative eucaryotic NAD-specific glutamate dehydrogenase</fullName>
    </submittedName>
</protein>
<organism evidence="4 5">
    <name type="scientific">Candidatus Protochlamydia amoebophila</name>
    <dbReference type="NCBI Taxonomy" id="362787"/>
    <lineage>
        <taxon>Bacteria</taxon>
        <taxon>Pseudomonadati</taxon>
        <taxon>Chlamydiota</taxon>
        <taxon>Chlamydiia</taxon>
        <taxon>Parachlamydiales</taxon>
        <taxon>Parachlamydiaceae</taxon>
        <taxon>Candidatus Protochlamydia</taxon>
    </lineage>
</organism>
<dbReference type="InterPro" id="IPR006096">
    <property type="entry name" value="Glu/Leu/Phe/Val/Trp_DH_C"/>
</dbReference>
<dbReference type="SUPFAM" id="SSF53223">
    <property type="entry name" value="Aminoacid dehydrogenase-like, N-terminal domain"/>
    <property type="match status" value="1"/>
</dbReference>
<dbReference type="Pfam" id="PF05088">
    <property type="entry name" value="Bac_GDH_CD"/>
    <property type="match status" value="1"/>
</dbReference>
<reference evidence="4 5" key="1">
    <citation type="journal article" date="2014" name="Mol. Biol. Evol.">
        <title>Massive expansion of Ubiquitination-related gene families within the Chlamydiae.</title>
        <authorList>
            <person name="Domman D."/>
            <person name="Collingro A."/>
            <person name="Lagkouvardos I."/>
            <person name="Gehre L."/>
            <person name="Weinmaier T."/>
            <person name="Rattei T."/>
            <person name="Subtil A."/>
            <person name="Horn M."/>
        </authorList>
    </citation>
    <scope>NUCLEOTIDE SEQUENCE [LARGE SCALE GENOMIC DNA]</scope>
    <source>
        <strain evidence="4 5">EI2</strain>
    </source>
</reference>
<evidence type="ECO:0000313" key="5">
    <source>
        <dbReference type="Proteomes" id="UP000031465"/>
    </source>
</evidence>
<comment type="caution">
    <text evidence="4">The sequence shown here is derived from an EMBL/GenBank/DDBJ whole genome shotgun (WGS) entry which is preliminary data.</text>
</comment>
<dbReference type="EMBL" id="JSAN01000122">
    <property type="protein sequence ID" value="KIC71013.1"/>
    <property type="molecule type" value="Genomic_DNA"/>
</dbReference>
<dbReference type="GO" id="GO:0004069">
    <property type="term" value="F:L-aspartate:2-oxoglutarate aminotransferase activity"/>
    <property type="evidence" value="ECO:0007669"/>
    <property type="project" value="InterPro"/>
</dbReference>
<dbReference type="Proteomes" id="UP000031465">
    <property type="component" value="Unassembled WGS sequence"/>
</dbReference>
<evidence type="ECO:0000259" key="3">
    <source>
        <dbReference type="SMART" id="SM00839"/>
    </source>
</evidence>
<dbReference type="Pfam" id="PF00208">
    <property type="entry name" value="ELFV_dehydrog"/>
    <property type="match status" value="1"/>
</dbReference>
<dbReference type="PANTHER" id="PTHR11606:SF39">
    <property type="entry name" value="GLUTAMATE_PHENYLALANINE_LEUCINE_VALINE_L-TRYPTOPHAN DEHYDROGENASE C-TERMINAL DOMAIN-CONTAINING PROTEIN"/>
    <property type="match status" value="1"/>
</dbReference>
<dbReference type="GO" id="GO:0004352">
    <property type="term" value="F:glutamate dehydrogenase (NAD+) activity"/>
    <property type="evidence" value="ECO:0007669"/>
    <property type="project" value="InterPro"/>
</dbReference>
<dbReference type="PATRIC" id="fig|362787.3.peg.1781"/>
<dbReference type="SMART" id="SM00839">
    <property type="entry name" value="ELFV_dehydrog"/>
    <property type="match status" value="1"/>
</dbReference>
<dbReference type="Gene3D" id="3.40.50.720">
    <property type="entry name" value="NAD(P)-binding Rossmann-like Domain"/>
    <property type="match status" value="1"/>
</dbReference>
<evidence type="ECO:0000256" key="1">
    <source>
        <dbReference type="ARBA" id="ARBA00006382"/>
    </source>
</evidence>
<sequence>MTMEKLDQALSEPSDLIQAIQQESQKFQEYYLWLEMAMPSLFFEEVSRDNVMLITHSLMGFDLQDYFSIINLKSASIVLCLETPDADLRILNHYTSYGIKNYQVYTSNISFPHIKARLRIAIIDFMSAGEGSDSLFPDSSKEILKQLVKKENAEISDLDFETLLIKISTPFLHSLPIERLSIALNVLFKAQFQDNCQYEVRYEDNWQKKDSGSMHLILAWRNTPKHNFLYHVAQVIYRHGLSMRRVNATYMDPHEKQSVLVMALSLHGSNGEPVWNVADIPDFLREIATVKYFDPSDRISERLVNSHIISGNMGNLLKAMVNFIHQTLVHLDANLYTVENIEEAFYRHPELTIQICEAFKLKFAPNHCDYDLFLETRKKFLNDVSQLDTGQENNDMRRKNILLQAMSFIYYTLKTNFYRLNYTALSFRLNPAYLNDVPFDRQKKFPELPYAIFYIRGMHFFGFHIRFKDLSRGGLRTVYPEQLEQMIAERNNIFTECYNLAWTQHKKNKDIPEGGAKGIIFLKPFDQIDSDSQILKRELEWSNIKPQEIKNKIQIFRQEQKIEYLYQSQRAFIESLITIVNCDPDGKIRAKNIIDYWKRAEYIYLGPDENMHDSMIEWIANFSRKYHYKPDRAFISSKPTFGINHKEYGVTSLGLNVYMHEILKYMGIHPDKDLFTVKMSGGPDGDVAGNQLLNLYHHYPHTAKVIALTDGTGTIRDDQGLDLSIIKELFYQGKGICYYPPERLSSGSFLVNKGHRRYPSAYIQETLCWRKVNNEVIEDWLSGSDTNHLLRYNLHKTKTDIFIPAGGRPRTLNETNSHEFLDENGRPTSRAIIEGANLYLTPSARRFLEEKGVLIIKDSSANKAGVICSSFEVLCGLTLSEEQFLEHKEALVAQILERLKICALNEADLLIKTHQKTGEYLTSISDQISSKINQYTYEILDYLDSLSLPHSSQDPMIRGFLNYCLPTLIELFSDELLDQIPEHHKKAIIACHLSAYMVYKRGLTWSPSIIDILPLVLAGTSLAK</sequence>
<name>A0A0C1H7Y9_9BACT</name>
<dbReference type="GO" id="GO:0006538">
    <property type="term" value="P:L-glutamate catabolic process"/>
    <property type="evidence" value="ECO:0007669"/>
    <property type="project" value="InterPro"/>
</dbReference>
<dbReference type="AlphaFoldDB" id="A0A0C1H7Y9"/>
<evidence type="ECO:0000313" key="4">
    <source>
        <dbReference type="EMBL" id="KIC71013.1"/>
    </source>
</evidence>
<proteinExistence type="inferred from homology"/>